<protein>
    <submittedName>
        <fullName evidence="2">Type II secretion system protein L (GspL)</fullName>
    </submittedName>
</protein>
<keyword evidence="1" id="KW-0812">Transmembrane</keyword>
<dbReference type="Gene3D" id="3.30.420.380">
    <property type="match status" value="1"/>
</dbReference>
<dbReference type="Proteomes" id="UP000295129">
    <property type="component" value="Unassembled WGS sequence"/>
</dbReference>
<dbReference type="GO" id="GO:0015627">
    <property type="term" value="C:type II protein secretion system complex"/>
    <property type="evidence" value="ECO:0007669"/>
    <property type="project" value="InterPro"/>
</dbReference>
<accession>A0A4V3BNX7</accession>
<dbReference type="EMBL" id="SNVV01000002">
    <property type="protein sequence ID" value="TDN56272.1"/>
    <property type="molecule type" value="Genomic_DNA"/>
</dbReference>
<evidence type="ECO:0000256" key="1">
    <source>
        <dbReference type="SAM" id="Phobius"/>
    </source>
</evidence>
<dbReference type="NCBIfam" id="TIGR01709">
    <property type="entry name" value="typeII_sec_gspL"/>
    <property type="match status" value="1"/>
</dbReference>
<proteinExistence type="predicted"/>
<keyword evidence="1" id="KW-1133">Transmembrane helix</keyword>
<dbReference type="SUPFAM" id="SSF53067">
    <property type="entry name" value="Actin-like ATPase domain"/>
    <property type="match status" value="1"/>
</dbReference>
<keyword evidence="1" id="KW-0472">Membrane</keyword>
<name>A0A4V3BNX7_9RHOO</name>
<keyword evidence="3" id="KW-1185">Reference proteome</keyword>
<feature type="transmembrane region" description="Helical" evidence="1">
    <location>
        <begin position="264"/>
        <end position="288"/>
    </location>
</feature>
<dbReference type="GO" id="GO:0009276">
    <property type="term" value="C:Gram-negative-bacterium-type cell wall"/>
    <property type="evidence" value="ECO:0007669"/>
    <property type="project" value="InterPro"/>
</dbReference>
<dbReference type="GO" id="GO:0015628">
    <property type="term" value="P:protein secretion by the type II secretion system"/>
    <property type="evidence" value="ECO:0007669"/>
    <property type="project" value="InterPro"/>
</dbReference>
<evidence type="ECO:0000313" key="3">
    <source>
        <dbReference type="Proteomes" id="UP000295129"/>
    </source>
</evidence>
<evidence type="ECO:0000313" key="2">
    <source>
        <dbReference type="EMBL" id="TDN56272.1"/>
    </source>
</evidence>
<reference evidence="2 3" key="1">
    <citation type="submission" date="2019-03" db="EMBL/GenBank/DDBJ databases">
        <title>Genomic Encyclopedia of Type Strains, Phase IV (KMG-IV): sequencing the most valuable type-strain genomes for metagenomic binning, comparative biology and taxonomic classification.</title>
        <authorList>
            <person name="Goeker M."/>
        </authorList>
    </citation>
    <scope>NUCLEOTIDE SEQUENCE [LARGE SCALE GENOMIC DNA]</scope>
    <source>
        <strain evidence="2 3">DSM 12121</strain>
    </source>
</reference>
<gene>
    <name evidence="2" type="ORF">C7389_102208</name>
</gene>
<dbReference type="AlphaFoldDB" id="A0A4V3BNX7"/>
<dbReference type="OrthoDB" id="8578377at2"/>
<sequence length="408" mass="43986">MTHRLLVLLDDHWPRDPAADWVLLDPAGRPLQQGRSAPAHWPAADRTDALLGGSQCLWLEVDLPPGPRREQPRLLAYALEEHLIGDADAQHLTPTHSRAEGELRRTGVVVLARSRLKQLIAQFDSLSRPLASLRSQLQTAATSVPASGSASPPRWVLAGDAHGGILRTGPDRALRTEWRNGAEARDCLEHLLPTALALHAAMPPEALELRLAPGFSLADGPRPLPLPLVAGPAWHWWESYEHGSELLHGDFAPRKRYARHWQALRLPVALAGLALSVFLIAGLAHILLQRHALNELEARSLALFQQALPGTPAVSPAAQLARVLERERASRGQLASDDLLGLLHGYFLAGGPAPQALDYAAGKLVLELPAEAAAGLPGRLALYGLQASAQQNHLTIMPMAAQLATTTP</sequence>
<dbReference type="InterPro" id="IPR007812">
    <property type="entry name" value="T2SS_protein-GspL"/>
</dbReference>
<dbReference type="InterPro" id="IPR043129">
    <property type="entry name" value="ATPase_NBD"/>
</dbReference>
<dbReference type="RefSeq" id="WP_133588577.1">
    <property type="nucleotide sequence ID" value="NZ_SNVV01000002.1"/>
</dbReference>
<comment type="caution">
    <text evidence="2">The sequence shown here is derived from an EMBL/GenBank/DDBJ whole genome shotgun (WGS) entry which is preliminary data.</text>
</comment>
<organism evidence="2 3">
    <name type="scientific">Azoarcus indigens</name>
    <dbReference type="NCBI Taxonomy" id="29545"/>
    <lineage>
        <taxon>Bacteria</taxon>
        <taxon>Pseudomonadati</taxon>
        <taxon>Pseudomonadota</taxon>
        <taxon>Betaproteobacteria</taxon>
        <taxon>Rhodocyclales</taxon>
        <taxon>Zoogloeaceae</taxon>
        <taxon>Azoarcus</taxon>
    </lineage>
</organism>